<dbReference type="Proteomes" id="UP000617340">
    <property type="component" value="Unassembled WGS sequence"/>
</dbReference>
<feature type="region of interest" description="Disordered" evidence="1">
    <location>
        <begin position="668"/>
        <end position="698"/>
    </location>
</feature>
<feature type="compositionally biased region" description="Low complexity" evidence="1">
    <location>
        <begin position="783"/>
        <end position="797"/>
    </location>
</feature>
<accession>A0A834J014</accession>
<reference evidence="2" key="1">
    <citation type="journal article" date="2020" name="G3 (Bethesda)">
        <title>High-Quality Assemblies for Three Invasive Social Wasps from the &lt;i&gt;Vespula&lt;/i&gt; Genus.</title>
        <authorList>
            <person name="Harrop T.W.R."/>
            <person name="Guhlin J."/>
            <person name="McLaughlin G.M."/>
            <person name="Permina E."/>
            <person name="Stockwell P."/>
            <person name="Gilligan J."/>
            <person name="Le Lec M.F."/>
            <person name="Gruber M.A.M."/>
            <person name="Quinn O."/>
            <person name="Lovegrove M."/>
            <person name="Duncan E.J."/>
            <person name="Remnant E.J."/>
            <person name="Van Eeckhoven J."/>
            <person name="Graham B."/>
            <person name="Knapp R.A."/>
            <person name="Langford K.W."/>
            <person name="Kronenberg Z."/>
            <person name="Press M.O."/>
            <person name="Eacker S.M."/>
            <person name="Wilson-Rankin E.E."/>
            <person name="Purcell J."/>
            <person name="Lester P.J."/>
            <person name="Dearden P.K."/>
        </authorList>
    </citation>
    <scope>NUCLEOTIDE SEQUENCE</scope>
    <source>
        <strain evidence="2">Linc-1</strain>
    </source>
</reference>
<dbReference type="AlphaFoldDB" id="A0A834J014"/>
<comment type="caution">
    <text evidence="2">The sequence shown here is derived from an EMBL/GenBank/DDBJ whole genome shotgun (WGS) entry which is preliminary data.</text>
</comment>
<name>A0A834J014_VESGE</name>
<organism evidence="2 3">
    <name type="scientific">Vespula germanica</name>
    <name type="common">German yellow jacket</name>
    <name type="synonym">Paravespula germanica</name>
    <dbReference type="NCBI Taxonomy" id="30212"/>
    <lineage>
        <taxon>Eukaryota</taxon>
        <taxon>Metazoa</taxon>
        <taxon>Ecdysozoa</taxon>
        <taxon>Arthropoda</taxon>
        <taxon>Hexapoda</taxon>
        <taxon>Insecta</taxon>
        <taxon>Pterygota</taxon>
        <taxon>Neoptera</taxon>
        <taxon>Endopterygota</taxon>
        <taxon>Hymenoptera</taxon>
        <taxon>Apocrita</taxon>
        <taxon>Aculeata</taxon>
        <taxon>Vespoidea</taxon>
        <taxon>Vespidae</taxon>
        <taxon>Vespinae</taxon>
        <taxon>Vespula</taxon>
    </lineage>
</organism>
<dbReference type="EMBL" id="JACSDZ010000024">
    <property type="protein sequence ID" value="KAF7379806.1"/>
    <property type="molecule type" value="Genomic_DNA"/>
</dbReference>
<proteinExistence type="predicted"/>
<feature type="region of interest" description="Disordered" evidence="1">
    <location>
        <begin position="838"/>
        <end position="859"/>
    </location>
</feature>
<sequence length="886" mass="99627">MSERKVEVIENVEKQYFDESLAIQYDDTIDVSSFDFSDADRWLSEPVQCSSKTTVYDLHAWLRNSSEMSFQNIPTVNKRFTDTRTFTRPKKRNSRMSFESIIEALPPHLQGACKIRDKESQNLYQSTYKNQTNEKKEAVPFMLKATMGANHYVPDDSLITSGQESMEAFLNMSQSKGIDSFINLVEPDFGDTLMNVSHPSVLYSSITSLTNDNTLHNADYECAINSDNFSHPMMDKCQFIKTKTPKVNLEATFLSKFNDKTILENKNKDKVSINNTFISEPKNTEKMNINDIYSIDIHNDMSLTSMNAEIEEISANVLSSTFTNPRDLNITVIKSESNKTKNSLDTTYQCVNVKEEKKNAMVTNTLDSYEQNVNTDSNEEEATTQCSNIMVLPVQNNCIVSVPQIPVSYSNHSSKHENLLNSTFTSMNKNTNQYQSICMNPTSSSSEETPSLRRELLTEVQRSGKYKLHSVYSNTSDESCTQLKTNENIDVTYDSNLIQKSNIPIENKYNTYKKQSPKDQSNSKNGLSDCNIVTCTQQDLQSRKFYTFTKKTSSINGKNNIEATEQPSNMDATFCKPVSKPPKKKLHAPKKLSKLPQFLQKSNPNLLSNPTKTIDTTGFSYLPNVRQVKGSCINTMKAIANPMTNISYSLGKLRSGSEQRLPHVDINTTFQKPNSGGSTESIDSTQSAHSAPDLDDRLSMCSDSSHNSYNVRTTNMEQLHQIVYTQEEVGSKRESTPKPKKQILRNNWIDELKDLPSPISKNNVEEIESNSSSPLSIDSTVKTSSPIISPTGSSQTINSNGEHKMSNNLEEKEQENAIGVVKQTTNKLTNMTENKTRLRQPSNWNTGNKPAGIVSGIPRPPSRIPAFRFVRPNVKTTQGDLKKGCL</sequence>
<feature type="region of interest" description="Disordered" evidence="1">
    <location>
        <begin position="571"/>
        <end position="590"/>
    </location>
</feature>
<evidence type="ECO:0000313" key="3">
    <source>
        <dbReference type="Proteomes" id="UP000617340"/>
    </source>
</evidence>
<feature type="region of interest" description="Disordered" evidence="1">
    <location>
        <begin position="765"/>
        <end position="803"/>
    </location>
</feature>
<keyword evidence="3" id="KW-1185">Reference proteome</keyword>
<feature type="compositionally biased region" description="Polar residues" evidence="1">
    <location>
        <begin position="668"/>
        <end position="689"/>
    </location>
</feature>
<feature type="compositionally biased region" description="Basic residues" evidence="1">
    <location>
        <begin position="581"/>
        <end position="590"/>
    </location>
</feature>
<gene>
    <name evidence="2" type="ORF">HZH68_016754</name>
</gene>
<evidence type="ECO:0000313" key="2">
    <source>
        <dbReference type="EMBL" id="KAF7379806.1"/>
    </source>
</evidence>
<protein>
    <submittedName>
        <fullName evidence="2">Uncharacterized protein</fullName>
    </submittedName>
</protein>
<feature type="compositionally biased region" description="Polar residues" evidence="1">
    <location>
        <begin position="838"/>
        <end position="848"/>
    </location>
</feature>
<evidence type="ECO:0000256" key="1">
    <source>
        <dbReference type="SAM" id="MobiDB-lite"/>
    </source>
</evidence>